<reference evidence="1" key="1">
    <citation type="submission" date="2015-09" db="EMBL/GenBank/DDBJ databases">
        <authorList>
            <person name="Zhao X."/>
        </authorList>
    </citation>
    <scope>NUCLEOTIDE SEQUENCE</scope>
</reference>
<dbReference type="OrthoDB" id="3062at10239"/>
<accession>A0A0K2FI66</accession>
<dbReference type="InterPro" id="IPR021229">
    <property type="entry name" value="DUF2800"/>
</dbReference>
<dbReference type="Proteomes" id="UP000201646">
    <property type="component" value="Segment"/>
</dbReference>
<evidence type="ECO:0000313" key="2">
    <source>
        <dbReference type="Proteomes" id="UP000201646"/>
    </source>
</evidence>
<evidence type="ECO:0008006" key="3">
    <source>
        <dbReference type="Google" id="ProtNLM"/>
    </source>
</evidence>
<dbReference type="GeneID" id="26798888"/>
<protein>
    <recommendedName>
        <fullName evidence="3">DUF2800 domain-containing protein</fullName>
    </recommendedName>
</protein>
<dbReference type="KEGG" id="vg:26798888"/>
<gene>
    <name evidence="1" type="ORF">ADP64_000005</name>
</gene>
<dbReference type="EMBL" id="KT321316">
    <property type="protein sequence ID" value="ALA45465.1"/>
    <property type="molecule type" value="Genomic_DNA"/>
</dbReference>
<evidence type="ECO:0000313" key="1">
    <source>
        <dbReference type="EMBL" id="ALA45465.1"/>
    </source>
</evidence>
<sequence length="430" mass="48489">MSEFRIDLDALKKSLKGHSIFAPSSSAMWLHCSGSLIANLLAPDDAGEDAAYGTVGHSVGEEWLREGEKPTHRLGEVVTVVEGDQSFDITIDHRMMDYVEHYVLWCAPLPGKHFVEQRVYFSQVTPLPDQGGTADHVACTWQRMVITDLKMGMGDKVYALKNTQALLYALGFFYAWDHEFDFQTILIRIAQPRLHHFDEWEVTREELLEFAEYVRERAPLALELDAPRSPSPKACRWCRVASTCTARLVQLLALARGDMTMIDGTVTTQDMQKLKETLARGELSLDMADVKSLSNDDLAQLYGFIDTAKAWWEKLNGEIYKRAMRGQQIPTAKLVKGRGGKRKWGNPAVAARVLRHYGLRQDQMYDLRSPAQIEEELRVKGFARAALPDLLSGLTTQEPPGLRLVPVYDKTEEQTPAAIYENAFDDLNGQ</sequence>
<dbReference type="Pfam" id="PF10926">
    <property type="entry name" value="DUF2800"/>
    <property type="match status" value="1"/>
</dbReference>
<name>A0A0K2FI66_9CAUD</name>
<dbReference type="RefSeq" id="YP_009226423.1">
    <property type="nucleotide sequence ID" value="NC_029106.1"/>
</dbReference>
<keyword evidence="2" id="KW-1185">Reference proteome</keyword>
<organism evidence="1 2">
    <name type="scientific">Achromobacter phage phiAxp-2</name>
    <dbReference type="NCBI Taxonomy" id="1664246"/>
    <lineage>
        <taxon>Viruses</taxon>
        <taxon>Duplodnaviria</taxon>
        <taxon>Heunggongvirae</taxon>
        <taxon>Uroviricota</taxon>
        <taxon>Caudoviricetes</taxon>
        <taxon>Casjensviridae</taxon>
        <taxon>Fengtaivirus</taxon>
        <taxon>Fengtaivirus Axp2</taxon>
    </lineage>
</organism>
<proteinExistence type="predicted"/>